<comment type="caution">
    <text evidence="1">The sequence shown here is derived from an EMBL/GenBank/DDBJ whole genome shotgun (WGS) entry which is preliminary data.</text>
</comment>
<dbReference type="AlphaFoldDB" id="A0A9P5AHW6"/>
<proteinExistence type="predicted"/>
<organism evidence="1 2">
    <name type="scientific">Fusarium beomiforme</name>
    <dbReference type="NCBI Taxonomy" id="44412"/>
    <lineage>
        <taxon>Eukaryota</taxon>
        <taxon>Fungi</taxon>
        <taxon>Dikarya</taxon>
        <taxon>Ascomycota</taxon>
        <taxon>Pezizomycotina</taxon>
        <taxon>Sordariomycetes</taxon>
        <taxon>Hypocreomycetidae</taxon>
        <taxon>Hypocreales</taxon>
        <taxon>Nectriaceae</taxon>
        <taxon>Fusarium</taxon>
        <taxon>Fusarium burgessii species complex</taxon>
    </lineage>
</organism>
<accession>A0A9P5AHW6</accession>
<sequence length="325" mass="36664">MDEHLPKLALDLESSAESLMALNKTMGLRVNFGHVMIGKRPRGVGDDTTYPAFTKLMNMYSSRGGAAFENRLGDAGKAEQLLQYISRPEAGICKNMQDMRRGCEVVVVADGLQIKTEADYNPQRMQLAMVRATRPELWARWNWTVAAPDMEHDWNIRMDAWDNVDVPHEFKDLAKRVSVIFKPGQGTILPSPQVNTIKLAGLHEQITEIRARSWAIIPFKESNYVLKINITKILKGSCTVGEESITWGVELYAPHWEESVNHARGGRKDWGKGLENIWEEGDDLQSRLGCFVRTILEVQALLDRVHADTASSYRARKSDAVSLRT</sequence>
<name>A0A9P5AHW6_9HYPO</name>
<dbReference type="OrthoDB" id="4739136at2759"/>
<reference evidence="1" key="1">
    <citation type="journal article" date="2017" name="Mycologia">
        <title>Fusarium algeriense, sp. nov., a novel toxigenic crown rot pathogen of durum wheat from Algeria is nested in the Fusarium burgessii species complex.</title>
        <authorList>
            <person name="Laraba I."/>
            <person name="Keddad A."/>
            <person name="Boureghda H."/>
            <person name="Abdallah N."/>
            <person name="Vaughan M.M."/>
            <person name="Proctor R.H."/>
            <person name="Busman M."/>
            <person name="O'Donnell K."/>
        </authorList>
    </citation>
    <scope>NUCLEOTIDE SEQUENCE</scope>
    <source>
        <strain evidence="1">NRRL 25174</strain>
    </source>
</reference>
<evidence type="ECO:0000313" key="2">
    <source>
        <dbReference type="Proteomes" id="UP000730481"/>
    </source>
</evidence>
<dbReference type="EMBL" id="PVQB02000356">
    <property type="protein sequence ID" value="KAF4338242.1"/>
    <property type="molecule type" value="Genomic_DNA"/>
</dbReference>
<reference evidence="1" key="2">
    <citation type="submission" date="2020-02" db="EMBL/GenBank/DDBJ databases">
        <title>Identification and distribution of gene clusters putatively required for synthesis of sphingolipid metabolism inhibitors in phylogenetically diverse species of the filamentous fungus Fusarium.</title>
        <authorList>
            <person name="Kim H.-S."/>
            <person name="Busman M."/>
            <person name="Brown D.W."/>
            <person name="Divon H."/>
            <person name="Uhlig S."/>
            <person name="Proctor R.H."/>
        </authorList>
    </citation>
    <scope>NUCLEOTIDE SEQUENCE</scope>
    <source>
        <strain evidence="1">NRRL 25174</strain>
    </source>
</reference>
<dbReference type="Proteomes" id="UP000730481">
    <property type="component" value="Unassembled WGS sequence"/>
</dbReference>
<protein>
    <submittedName>
        <fullName evidence="1">Uncharacterized protein</fullName>
    </submittedName>
</protein>
<gene>
    <name evidence="1" type="ORF">FBEOM_7860</name>
</gene>
<evidence type="ECO:0000313" key="1">
    <source>
        <dbReference type="EMBL" id="KAF4338242.1"/>
    </source>
</evidence>
<keyword evidence="2" id="KW-1185">Reference proteome</keyword>